<dbReference type="InterPro" id="IPR013761">
    <property type="entry name" value="SAM/pointed_sf"/>
</dbReference>
<dbReference type="OrthoDB" id="5850258at2759"/>
<dbReference type="Gene3D" id="1.10.150.50">
    <property type="entry name" value="Transcription Factor, Ets-1"/>
    <property type="match status" value="1"/>
</dbReference>
<name>A0A8J2Q8D3_9BILA</name>
<accession>A0A8J2Q8D3</accession>
<evidence type="ECO:0000313" key="4">
    <source>
        <dbReference type="Proteomes" id="UP000746747"/>
    </source>
</evidence>
<feature type="region of interest" description="Disordered" evidence="1">
    <location>
        <begin position="68"/>
        <end position="146"/>
    </location>
</feature>
<feature type="region of interest" description="Disordered" evidence="1">
    <location>
        <begin position="323"/>
        <end position="355"/>
    </location>
</feature>
<protein>
    <recommendedName>
        <fullName evidence="2">SAM domain-containing protein</fullName>
    </recommendedName>
</protein>
<organism evidence="3 4">
    <name type="scientific">Cercopithifilaria johnstoni</name>
    <dbReference type="NCBI Taxonomy" id="2874296"/>
    <lineage>
        <taxon>Eukaryota</taxon>
        <taxon>Metazoa</taxon>
        <taxon>Ecdysozoa</taxon>
        <taxon>Nematoda</taxon>
        <taxon>Chromadorea</taxon>
        <taxon>Rhabditida</taxon>
        <taxon>Spirurina</taxon>
        <taxon>Spiruromorpha</taxon>
        <taxon>Filarioidea</taxon>
        <taxon>Onchocercidae</taxon>
        <taxon>Cercopithifilaria</taxon>
    </lineage>
</organism>
<evidence type="ECO:0000256" key="1">
    <source>
        <dbReference type="SAM" id="MobiDB-lite"/>
    </source>
</evidence>
<evidence type="ECO:0000313" key="3">
    <source>
        <dbReference type="EMBL" id="CAG9530505.1"/>
    </source>
</evidence>
<dbReference type="CDD" id="cd09509">
    <property type="entry name" value="SAM_Polycomb"/>
    <property type="match status" value="1"/>
</dbReference>
<dbReference type="SUPFAM" id="SSF47769">
    <property type="entry name" value="SAM/Pointed domain"/>
    <property type="match status" value="1"/>
</dbReference>
<feature type="region of interest" description="Disordered" evidence="1">
    <location>
        <begin position="419"/>
        <end position="518"/>
    </location>
</feature>
<feature type="compositionally biased region" description="Low complexity" evidence="1">
    <location>
        <begin position="419"/>
        <end position="437"/>
    </location>
</feature>
<feature type="compositionally biased region" description="Low complexity" evidence="1">
    <location>
        <begin position="68"/>
        <end position="83"/>
    </location>
</feature>
<dbReference type="Pfam" id="PF00536">
    <property type="entry name" value="SAM_1"/>
    <property type="match status" value="1"/>
</dbReference>
<dbReference type="InterPro" id="IPR001660">
    <property type="entry name" value="SAM"/>
</dbReference>
<comment type="caution">
    <text evidence="3">The sequence shown here is derived from an EMBL/GenBank/DDBJ whole genome shotgun (WGS) entry which is preliminary data.</text>
</comment>
<dbReference type="SMART" id="SM00454">
    <property type="entry name" value="SAM"/>
    <property type="match status" value="1"/>
</dbReference>
<dbReference type="Proteomes" id="UP000746747">
    <property type="component" value="Unassembled WGS sequence"/>
</dbReference>
<gene>
    <name evidence="3" type="ORF">CJOHNSTONI_LOCUS997</name>
</gene>
<feature type="domain" description="SAM" evidence="2">
    <location>
        <begin position="1064"/>
        <end position="1131"/>
    </location>
</feature>
<feature type="compositionally biased region" description="Low complexity" evidence="1">
    <location>
        <begin position="93"/>
        <end position="120"/>
    </location>
</feature>
<sequence length="1136" mass="121856">MSDNDPPPVLIKQATCGVTTTADNSMSTVTCVGTTTLASSSNDSFTKTTTAVSLSSCSLSDSTQVISASSNTSVSSSSKSATSDNRNATNVIASSGGTAAATVTSASSSNAETTSSTSSTPQPTPKSRRKPTSRAKKDAADKAKTFTTVVSSSATQMVPQAPLMLTSASPGQFMLVHHNGQCYMMSATQYFGANQQIAAVRPQQQQQQQFSAPTTSCTSTITTSAQDFFKVIQQQQVQSIQNSTNTVSATQQFYSQQQYRHTHPMSSQQQYVQPGFVANNATLGQLARNLAPKPLPGSGSVAVVATSTHIPSTTVTTVTTTTSSFTVGQGNDTSLGRSAQQQQSPQQLGTASVQQMQPSMFSQGIQLRAPPGSSGIVFQMPSGAYTYVHQLVTPQQRTSIAIPQQQSIPACIGQAVATSQSQNQQPQQSSANSSPSQKAVTSATAESKNKKTSNNISKELATIEQRESNASPTTDKESQLLSQMVSISNKPPTTPLKDNETLSKNARGGTKHSGSGRKMGAVKIATPQPIAPTNLVPVGAPVPMMVMSAPMPQLSSFGGHAAVPFMGPNGQIIHQQLIANPPVPTHQMIPVFQQQQQSAAHFPISQSAQSQVQDAISHDSQKAIADDDNGYGDSGIENEPPPLLVQGESKDALDIHMMFTREAERYYQKTGRKGKIIHLIEGFEIEESDEPFPCDPPCRLSDWLLSEIEDKNGRKVSKERRWSTSTRKLISEKDKEPVLKINAGKVEVKKGRAKASPTKSEASSEKAEKKTRKRKTNELDRLLQMDFGPSHGRLSDIMQKSVYKPSKETLPPPPLPPPTKGCLSKPKGRPPSSSIDKQKLEKAEVSEPVMERFIIEDAADMSPKAATKKCEESPATADQSLNSSKSSADTATGSLLVSFSDEELDTERCNYCNGLLRLKRLENHPQYCSKKCRKLWKKNPTISEDQVGRSFNASPRLPVIRSTDTSPINKDISPTVTVQNFSVISEPSSSGSFDLQQRTPPTLTLKMVSPQQAEIVKSPRGLCTSYSLGECSKIPSTSVSPAMAIAPAVEHAPMDFLSRPTKTWTCDEVASWVSSITGNEDCANTFRNQDIDGQSLLLLPDNAHNNLVTLLGLKLGPVVKILNALKELSSKSINAS</sequence>
<dbReference type="EMBL" id="CAKAEH010000289">
    <property type="protein sequence ID" value="CAG9530505.1"/>
    <property type="molecule type" value="Genomic_DNA"/>
</dbReference>
<evidence type="ECO:0000259" key="2">
    <source>
        <dbReference type="PROSITE" id="PS50105"/>
    </source>
</evidence>
<feature type="region of interest" description="Disordered" evidence="1">
    <location>
        <begin position="744"/>
        <end position="891"/>
    </location>
</feature>
<feature type="compositionally biased region" description="Polar residues" evidence="1">
    <location>
        <begin position="876"/>
        <end position="891"/>
    </location>
</feature>
<feature type="region of interest" description="Disordered" evidence="1">
    <location>
        <begin position="620"/>
        <end position="644"/>
    </location>
</feature>
<proteinExistence type="predicted"/>
<feature type="compositionally biased region" description="Polar residues" evidence="1">
    <location>
        <begin position="468"/>
        <end position="491"/>
    </location>
</feature>
<keyword evidence="4" id="KW-1185">Reference proteome</keyword>
<feature type="compositionally biased region" description="Basic and acidic residues" evidence="1">
    <location>
        <begin position="135"/>
        <end position="144"/>
    </location>
</feature>
<dbReference type="AlphaFoldDB" id="A0A8J2Q8D3"/>
<feature type="compositionally biased region" description="Pro residues" evidence="1">
    <location>
        <begin position="810"/>
        <end position="819"/>
    </location>
</feature>
<reference evidence="3" key="1">
    <citation type="submission" date="2021-09" db="EMBL/GenBank/DDBJ databases">
        <authorList>
            <consortium name="Pathogen Informatics"/>
        </authorList>
    </citation>
    <scope>NUCLEOTIDE SEQUENCE</scope>
</reference>
<feature type="compositionally biased region" description="Polar residues" evidence="1">
    <location>
        <begin position="328"/>
        <end position="339"/>
    </location>
</feature>
<feature type="compositionally biased region" description="Basic and acidic residues" evidence="1">
    <location>
        <begin position="836"/>
        <end position="855"/>
    </location>
</feature>
<dbReference type="PROSITE" id="PS50105">
    <property type="entry name" value="SAM_DOMAIN"/>
    <property type="match status" value="1"/>
</dbReference>